<accession>A0AAN8U9Y3</accession>
<keyword evidence="4" id="KW-0336">GPI-anchor</keyword>
<feature type="domain" description="Bifunctional inhibitor/plant lipid transfer protein/seed storage helical" evidence="11">
    <location>
        <begin position="34"/>
        <end position="114"/>
    </location>
</feature>
<evidence type="ECO:0000256" key="5">
    <source>
        <dbReference type="ARBA" id="ARBA00022729"/>
    </source>
</evidence>
<feature type="compositionally biased region" description="Low complexity" evidence="9">
    <location>
        <begin position="139"/>
        <end position="153"/>
    </location>
</feature>
<dbReference type="InterPro" id="IPR036312">
    <property type="entry name" value="Bifun_inhib/LTP/seed_sf"/>
</dbReference>
<comment type="caution">
    <text evidence="12">The sequence shown here is derived from an EMBL/GenBank/DDBJ whole genome shotgun (WGS) entry which is preliminary data.</text>
</comment>
<comment type="subcellular location">
    <subcellularLocation>
        <location evidence="1">Cell membrane</location>
        <topology evidence="1">Lipid-anchor</topology>
        <topology evidence="1">GPI-anchor</topology>
    </subcellularLocation>
</comment>
<dbReference type="GO" id="GO:0005886">
    <property type="term" value="C:plasma membrane"/>
    <property type="evidence" value="ECO:0007669"/>
    <property type="project" value="UniProtKB-SubCell"/>
</dbReference>
<keyword evidence="13" id="KW-1185">Reference proteome</keyword>
<keyword evidence="3" id="KW-1003">Cell membrane</keyword>
<dbReference type="InterPro" id="IPR016140">
    <property type="entry name" value="Bifunc_inhib/LTP/seed_store"/>
</dbReference>
<keyword evidence="5 10" id="KW-0732">Signal</keyword>
<sequence length="274" mass="30089">MSSKKLVTFELSFFFLILLLGFSKANIDKDREECANQLVGLATCLPYVSSEAKAPTPDCCTGLKEVLDKSKICLCILVKDRNDPSLGLKINATLALSLPTLCHAPPNMSNVSMCIDLLHLAPNSPDAKVFQDFAKSAKGSSAAPSAPVSGNSSGKPANSSTNDKNDGGHKWRWMGFMEMTMGFLVILIRGKLGIGSITELEGIEVKRFLFWFNVKEIRVDLPLSDSVYFQIGFVNKKLDIHQFETIHSCMKNGSLRQVLQLPAPVNDMQMLITE</sequence>
<dbReference type="Proteomes" id="UP001371456">
    <property type="component" value="Unassembled WGS sequence"/>
</dbReference>
<feature type="chain" id="PRO_5042949558" description="Bifunctional inhibitor/plant lipid transfer protein/seed storage helical domain-containing protein" evidence="10">
    <location>
        <begin position="26"/>
        <end position="274"/>
    </location>
</feature>
<dbReference type="InterPro" id="IPR036758">
    <property type="entry name" value="At5g01610-like"/>
</dbReference>
<evidence type="ECO:0000256" key="6">
    <source>
        <dbReference type="ARBA" id="ARBA00023157"/>
    </source>
</evidence>
<evidence type="ECO:0000256" key="2">
    <source>
        <dbReference type="ARBA" id="ARBA00009748"/>
    </source>
</evidence>
<evidence type="ECO:0000256" key="4">
    <source>
        <dbReference type="ARBA" id="ARBA00022622"/>
    </source>
</evidence>
<gene>
    <name evidence="12" type="ORF">RDI58_000185</name>
</gene>
<keyword evidence="6" id="KW-1015">Disulfide bond</keyword>
<evidence type="ECO:0000256" key="3">
    <source>
        <dbReference type="ARBA" id="ARBA00022475"/>
    </source>
</evidence>
<comment type="similarity">
    <text evidence="2">Belongs to the plant LTP family.</text>
</comment>
<dbReference type="InterPro" id="IPR043325">
    <property type="entry name" value="LTSS"/>
</dbReference>
<evidence type="ECO:0000313" key="13">
    <source>
        <dbReference type="Proteomes" id="UP001371456"/>
    </source>
</evidence>
<feature type="region of interest" description="Disordered" evidence="9">
    <location>
        <begin position="139"/>
        <end position="166"/>
    </location>
</feature>
<keyword evidence="8" id="KW-0449">Lipoprotein</keyword>
<proteinExistence type="inferred from homology"/>
<evidence type="ECO:0000256" key="1">
    <source>
        <dbReference type="ARBA" id="ARBA00004609"/>
    </source>
</evidence>
<dbReference type="PANTHER" id="PTHR33044">
    <property type="entry name" value="BIFUNCTIONAL INHIBITOR/LIPID-TRANSFER PROTEIN/SEED STORAGE 2S ALBUMIN SUPERFAMILY PROTEIN-RELATED"/>
    <property type="match status" value="1"/>
</dbReference>
<reference evidence="12 13" key="1">
    <citation type="submission" date="2024-02" db="EMBL/GenBank/DDBJ databases">
        <title>de novo genome assembly of Solanum bulbocastanum strain 11H21.</title>
        <authorList>
            <person name="Hosaka A.J."/>
        </authorList>
    </citation>
    <scope>NUCLEOTIDE SEQUENCE [LARGE SCALE GENOMIC DNA]</scope>
    <source>
        <tissue evidence="12">Young leaves</tissue>
    </source>
</reference>
<dbReference type="Pfam" id="PF04398">
    <property type="entry name" value="DUF538"/>
    <property type="match status" value="1"/>
</dbReference>
<keyword evidence="7" id="KW-0325">Glycoprotein</keyword>
<evidence type="ECO:0000313" key="12">
    <source>
        <dbReference type="EMBL" id="KAK6802405.1"/>
    </source>
</evidence>
<dbReference type="InterPro" id="IPR007493">
    <property type="entry name" value="DUF538"/>
</dbReference>
<dbReference type="GO" id="GO:0098552">
    <property type="term" value="C:side of membrane"/>
    <property type="evidence" value="ECO:0007669"/>
    <property type="project" value="UniProtKB-KW"/>
</dbReference>
<organism evidence="12 13">
    <name type="scientific">Solanum bulbocastanum</name>
    <name type="common">Wild potato</name>
    <dbReference type="NCBI Taxonomy" id="147425"/>
    <lineage>
        <taxon>Eukaryota</taxon>
        <taxon>Viridiplantae</taxon>
        <taxon>Streptophyta</taxon>
        <taxon>Embryophyta</taxon>
        <taxon>Tracheophyta</taxon>
        <taxon>Spermatophyta</taxon>
        <taxon>Magnoliopsida</taxon>
        <taxon>eudicotyledons</taxon>
        <taxon>Gunneridae</taxon>
        <taxon>Pentapetalae</taxon>
        <taxon>asterids</taxon>
        <taxon>lamiids</taxon>
        <taxon>Solanales</taxon>
        <taxon>Solanaceae</taxon>
        <taxon>Solanoideae</taxon>
        <taxon>Solaneae</taxon>
        <taxon>Solanum</taxon>
    </lineage>
</organism>
<dbReference type="AlphaFoldDB" id="A0AAN8U9Y3"/>
<feature type="signal peptide" evidence="10">
    <location>
        <begin position="1"/>
        <end position="25"/>
    </location>
</feature>
<dbReference type="Gene3D" id="1.10.110.10">
    <property type="entry name" value="Plant lipid-transfer and hydrophobic proteins"/>
    <property type="match status" value="1"/>
</dbReference>
<protein>
    <recommendedName>
        <fullName evidence="11">Bifunctional inhibitor/plant lipid transfer protein/seed storage helical domain-containing protein</fullName>
    </recommendedName>
</protein>
<evidence type="ECO:0000259" key="11">
    <source>
        <dbReference type="SMART" id="SM00499"/>
    </source>
</evidence>
<evidence type="ECO:0000256" key="10">
    <source>
        <dbReference type="SAM" id="SignalP"/>
    </source>
</evidence>
<dbReference type="SUPFAM" id="SSF47699">
    <property type="entry name" value="Bifunctional inhibitor/lipid-transfer protein/seed storage 2S albumin"/>
    <property type="match status" value="1"/>
</dbReference>
<name>A0AAN8U9Y3_SOLBU</name>
<dbReference type="EMBL" id="JBANQN010000001">
    <property type="protein sequence ID" value="KAK6802405.1"/>
    <property type="molecule type" value="Genomic_DNA"/>
</dbReference>
<evidence type="ECO:0000256" key="8">
    <source>
        <dbReference type="ARBA" id="ARBA00023288"/>
    </source>
</evidence>
<dbReference type="CDD" id="cd00010">
    <property type="entry name" value="AAI_LTSS"/>
    <property type="match status" value="1"/>
</dbReference>
<keyword evidence="4" id="KW-0472">Membrane</keyword>
<dbReference type="SUPFAM" id="SSF141562">
    <property type="entry name" value="At5g01610-like"/>
    <property type="match status" value="1"/>
</dbReference>
<evidence type="ECO:0000256" key="7">
    <source>
        <dbReference type="ARBA" id="ARBA00023180"/>
    </source>
</evidence>
<dbReference type="FunFam" id="1.10.110.10:FF:000001">
    <property type="entry name" value="Bifunctional inhibitor/lipid-transfer protein/seed storage 2S albumin superfamily protein"/>
    <property type="match status" value="1"/>
</dbReference>
<dbReference type="Gene3D" id="2.30.240.10">
    <property type="entry name" value="At5g01610-like"/>
    <property type="match status" value="1"/>
</dbReference>
<dbReference type="SMART" id="SM00499">
    <property type="entry name" value="AAI"/>
    <property type="match status" value="1"/>
</dbReference>
<evidence type="ECO:0000256" key="9">
    <source>
        <dbReference type="SAM" id="MobiDB-lite"/>
    </source>
</evidence>
<dbReference type="Pfam" id="PF14368">
    <property type="entry name" value="LTP_2"/>
    <property type="match status" value="1"/>
</dbReference>